<dbReference type="GO" id="GO:0009307">
    <property type="term" value="P:DNA restriction-modification system"/>
    <property type="evidence" value="ECO:0007669"/>
    <property type="project" value="UniProtKB-KW"/>
</dbReference>
<sequence>MYGRPHRFRFRGATGASVPVHPGLGSTGRRHPPPDRHPVRTVAGPRHARPRPATQRGCTGDREAGRAHRPGVPHLRGLSLWVGAARVRHPPTGPSPLKSEPTAPPDYLEYLVRSEDTPSRTLAADDSGRHKLSEVCSVSAGPSGGLLKRLKEDADGPPVVTPPDFTVEQTIDTRNVRRVPEEDAKKLDKFGLKPGDVLLVRQGAVGRLAVVGDEVANGRWYFGSSFLRLRVDRRHLLPRFLAIYLSQPAAQEELLGAQLTGTVPSINAATLREFHIDVPPMDRQQAVTDTLADMDEAIRAQRAMAARLETLKPSVVAEILAEGRA</sequence>
<comment type="caution">
    <text evidence="6">The sequence shown here is derived from an EMBL/GenBank/DDBJ whole genome shotgun (WGS) entry which is preliminary data.</text>
</comment>
<dbReference type="GO" id="GO:0003677">
    <property type="term" value="F:DNA binding"/>
    <property type="evidence" value="ECO:0007669"/>
    <property type="project" value="UniProtKB-KW"/>
</dbReference>
<feature type="region of interest" description="Disordered" evidence="4">
    <location>
        <begin position="1"/>
        <end position="74"/>
    </location>
</feature>
<proteinExistence type="inferred from homology"/>
<evidence type="ECO:0000256" key="4">
    <source>
        <dbReference type="SAM" id="MobiDB-lite"/>
    </source>
</evidence>
<evidence type="ECO:0000259" key="5">
    <source>
        <dbReference type="Pfam" id="PF01420"/>
    </source>
</evidence>
<reference evidence="6 7" key="1">
    <citation type="submission" date="2018-11" db="EMBL/GenBank/DDBJ databases">
        <title>The genome draft of YIM 96095.</title>
        <authorList>
            <person name="Tang S.-K."/>
            <person name="Chunyu W.-X."/>
            <person name="Feng Y.-Z."/>
        </authorList>
    </citation>
    <scope>NUCLEOTIDE SEQUENCE [LARGE SCALE GENOMIC DNA]</scope>
    <source>
        <strain evidence="6 7">YIM 96095</strain>
    </source>
</reference>
<dbReference type="EMBL" id="RJMB01000001">
    <property type="protein sequence ID" value="RNL87531.1"/>
    <property type="molecule type" value="Genomic_DNA"/>
</dbReference>
<feature type="compositionally biased region" description="Basic residues" evidence="4">
    <location>
        <begin position="1"/>
        <end position="10"/>
    </location>
</feature>
<dbReference type="PANTHER" id="PTHR30408:SF12">
    <property type="entry name" value="TYPE I RESTRICTION ENZYME MJAVIII SPECIFICITY SUBUNIT"/>
    <property type="match status" value="1"/>
</dbReference>
<dbReference type="SUPFAM" id="SSF116734">
    <property type="entry name" value="DNA methylase specificity domain"/>
    <property type="match status" value="1"/>
</dbReference>
<protein>
    <recommendedName>
        <fullName evidence="5">Type I restriction modification DNA specificity domain-containing protein</fullName>
    </recommendedName>
</protein>
<evidence type="ECO:0000313" key="7">
    <source>
        <dbReference type="Proteomes" id="UP000269198"/>
    </source>
</evidence>
<dbReference type="Proteomes" id="UP000269198">
    <property type="component" value="Unassembled WGS sequence"/>
</dbReference>
<dbReference type="Gene3D" id="3.90.220.20">
    <property type="entry name" value="DNA methylase specificity domains"/>
    <property type="match status" value="1"/>
</dbReference>
<evidence type="ECO:0000256" key="3">
    <source>
        <dbReference type="ARBA" id="ARBA00023125"/>
    </source>
</evidence>
<dbReference type="InterPro" id="IPR044946">
    <property type="entry name" value="Restrct_endonuc_typeI_TRD_sf"/>
</dbReference>
<dbReference type="OrthoDB" id="3197085at2"/>
<keyword evidence="3" id="KW-0238">DNA-binding</keyword>
<keyword evidence="7" id="KW-1185">Reference proteome</keyword>
<gene>
    <name evidence="6" type="ORF">EFW17_01585</name>
</gene>
<dbReference type="PANTHER" id="PTHR30408">
    <property type="entry name" value="TYPE-1 RESTRICTION ENZYME ECOKI SPECIFICITY PROTEIN"/>
    <property type="match status" value="1"/>
</dbReference>
<organism evidence="6 7">
    <name type="scientific">Halostreptopolyspora alba</name>
    <dbReference type="NCBI Taxonomy" id="2487137"/>
    <lineage>
        <taxon>Bacteria</taxon>
        <taxon>Bacillati</taxon>
        <taxon>Actinomycetota</taxon>
        <taxon>Actinomycetes</taxon>
        <taxon>Streptosporangiales</taxon>
        <taxon>Nocardiopsidaceae</taxon>
        <taxon>Halostreptopolyspora</taxon>
    </lineage>
</organism>
<evidence type="ECO:0000256" key="1">
    <source>
        <dbReference type="ARBA" id="ARBA00010923"/>
    </source>
</evidence>
<evidence type="ECO:0000313" key="6">
    <source>
        <dbReference type="EMBL" id="RNL87531.1"/>
    </source>
</evidence>
<dbReference type="InterPro" id="IPR000055">
    <property type="entry name" value="Restrct_endonuc_typeI_TRD"/>
</dbReference>
<accession>A0A3N0EI80</accession>
<keyword evidence="2" id="KW-0680">Restriction system</keyword>
<dbReference type="Pfam" id="PF01420">
    <property type="entry name" value="Methylase_S"/>
    <property type="match status" value="1"/>
</dbReference>
<dbReference type="InterPro" id="IPR052021">
    <property type="entry name" value="Type-I_RS_S_subunit"/>
</dbReference>
<comment type="similarity">
    <text evidence="1">Belongs to the type-I restriction system S methylase family.</text>
</comment>
<name>A0A3N0EI80_9ACTN</name>
<evidence type="ECO:0000256" key="2">
    <source>
        <dbReference type="ARBA" id="ARBA00022747"/>
    </source>
</evidence>
<dbReference type="AlphaFoldDB" id="A0A3N0EI80"/>
<feature type="domain" description="Type I restriction modification DNA specificity" evidence="5">
    <location>
        <begin position="131"/>
        <end position="301"/>
    </location>
</feature>